<dbReference type="PROSITE" id="PS51297">
    <property type="entry name" value="K_BOX"/>
    <property type="match status" value="1"/>
</dbReference>
<dbReference type="PRINTS" id="PR00404">
    <property type="entry name" value="MADSDOMAIN"/>
</dbReference>
<dbReference type="GO" id="GO:0046983">
    <property type="term" value="F:protein dimerization activity"/>
    <property type="evidence" value="ECO:0007669"/>
    <property type="project" value="InterPro"/>
</dbReference>
<proteinExistence type="predicted"/>
<dbReference type="EMBL" id="KC701404">
    <property type="protein sequence ID" value="AGH39928.1"/>
    <property type="molecule type" value="Genomic_DNA"/>
</dbReference>
<dbReference type="Gene3D" id="3.40.1810.10">
    <property type="entry name" value="Transcription factor, MADS-box"/>
    <property type="match status" value="1"/>
</dbReference>
<dbReference type="AlphaFoldDB" id="M4R8V6"/>
<keyword evidence="2" id="KW-0805">Transcription regulation</keyword>
<evidence type="ECO:0000256" key="1">
    <source>
        <dbReference type="ARBA" id="ARBA00004123"/>
    </source>
</evidence>
<keyword evidence="3" id="KW-0238">DNA-binding</keyword>
<dbReference type="GO" id="GO:0045944">
    <property type="term" value="P:positive regulation of transcription by RNA polymerase II"/>
    <property type="evidence" value="ECO:0007669"/>
    <property type="project" value="InterPro"/>
</dbReference>
<evidence type="ECO:0000256" key="4">
    <source>
        <dbReference type="ARBA" id="ARBA00023163"/>
    </source>
</evidence>
<gene>
    <name evidence="8" type="primary">AP3-1</name>
</gene>
<dbReference type="Pfam" id="PF01486">
    <property type="entry name" value="K-box"/>
    <property type="match status" value="1"/>
</dbReference>
<keyword evidence="4" id="KW-0804">Transcription</keyword>
<comment type="subcellular location">
    <subcellularLocation>
        <location evidence="1">Nucleus</location>
    </subcellularLocation>
</comment>
<dbReference type="InterPro" id="IPR002100">
    <property type="entry name" value="TF_MADSbox"/>
</dbReference>
<protein>
    <submittedName>
        <fullName evidence="8">MADS domain protein</fullName>
    </submittedName>
</protein>
<evidence type="ECO:0000256" key="2">
    <source>
        <dbReference type="ARBA" id="ARBA00023015"/>
    </source>
</evidence>
<dbReference type="InterPro" id="IPR036879">
    <property type="entry name" value="TF_MADSbox_sf"/>
</dbReference>
<dbReference type="InterPro" id="IPR002487">
    <property type="entry name" value="TF_Kbox"/>
</dbReference>
<evidence type="ECO:0000259" key="6">
    <source>
        <dbReference type="PROSITE" id="PS50066"/>
    </source>
</evidence>
<organism evidence="8">
    <name type="scientific">Leptopyrum fumarioides</name>
    <dbReference type="NCBI Taxonomy" id="171908"/>
    <lineage>
        <taxon>Eukaryota</taxon>
        <taxon>Viridiplantae</taxon>
        <taxon>Streptophyta</taxon>
        <taxon>Embryophyta</taxon>
        <taxon>Tracheophyta</taxon>
        <taxon>Spermatophyta</taxon>
        <taxon>Magnoliopsida</taxon>
        <taxon>Ranunculales</taxon>
        <taxon>Ranunculaceae</taxon>
        <taxon>Thalictroideae</taxon>
        <taxon>Leptopyrum</taxon>
    </lineage>
</organism>
<evidence type="ECO:0000313" key="8">
    <source>
        <dbReference type="EMBL" id="AGH39928.1"/>
    </source>
</evidence>
<dbReference type="GO" id="GO:0003700">
    <property type="term" value="F:DNA-binding transcription factor activity"/>
    <property type="evidence" value="ECO:0007669"/>
    <property type="project" value="InterPro"/>
</dbReference>
<evidence type="ECO:0000256" key="3">
    <source>
        <dbReference type="ARBA" id="ARBA00023125"/>
    </source>
</evidence>
<dbReference type="PANTHER" id="PTHR48019">
    <property type="entry name" value="SERUM RESPONSE FACTOR HOMOLOG"/>
    <property type="match status" value="1"/>
</dbReference>
<dbReference type="InterPro" id="IPR033896">
    <property type="entry name" value="MEF2-like_N"/>
</dbReference>
<name>M4R8V6_9MAGN</name>
<feature type="domain" description="MADS-box" evidence="6">
    <location>
        <begin position="1"/>
        <end position="61"/>
    </location>
</feature>
<dbReference type="SMART" id="SM00432">
    <property type="entry name" value="MADS"/>
    <property type="match status" value="1"/>
</dbReference>
<accession>M4R8V6</accession>
<keyword evidence="5" id="KW-0539">Nucleus</keyword>
<dbReference type="GO" id="GO:0005634">
    <property type="term" value="C:nucleus"/>
    <property type="evidence" value="ECO:0007669"/>
    <property type="project" value="UniProtKB-SubCell"/>
</dbReference>
<reference evidence="8" key="1">
    <citation type="journal article" date="2013" name="Proc. Natl. Acad. Sci. U.S.A.">
        <title>Disruption of the petal identity gene APETALA3-3 is highly correlated with loss of petals within the buttercup family (Ranunculaceae).</title>
        <authorList>
            <person name="Zhang R."/>
            <person name="Guo C."/>
            <person name="Zhang W."/>
            <person name="Wang P."/>
            <person name="Li L."/>
            <person name="Duan X."/>
            <person name="Du Q."/>
            <person name="Zhao L."/>
            <person name="Shan H."/>
            <person name="Hodges S.A."/>
            <person name="Kramer E.M."/>
            <person name="Ren Y."/>
            <person name="Kong H."/>
        </authorList>
    </citation>
    <scope>NUCLEOTIDE SEQUENCE</scope>
</reference>
<dbReference type="InterPro" id="IPR050142">
    <property type="entry name" value="MADS-box/MEF2_TF"/>
</dbReference>
<evidence type="ECO:0000256" key="5">
    <source>
        <dbReference type="ARBA" id="ARBA00023242"/>
    </source>
</evidence>
<dbReference type="CDD" id="cd00265">
    <property type="entry name" value="MADS_MEF2_like"/>
    <property type="match status" value="1"/>
</dbReference>
<dbReference type="GO" id="GO:0000977">
    <property type="term" value="F:RNA polymerase II transcription regulatory region sequence-specific DNA binding"/>
    <property type="evidence" value="ECO:0007669"/>
    <property type="project" value="InterPro"/>
</dbReference>
<dbReference type="PROSITE" id="PS50066">
    <property type="entry name" value="MADS_BOX_2"/>
    <property type="match status" value="1"/>
</dbReference>
<feature type="domain" description="K-box" evidence="7">
    <location>
        <begin position="84"/>
        <end position="176"/>
    </location>
</feature>
<evidence type="ECO:0000259" key="7">
    <source>
        <dbReference type="PROSITE" id="PS51297"/>
    </source>
</evidence>
<dbReference type="Pfam" id="PF00319">
    <property type="entry name" value="SRF-TF"/>
    <property type="match status" value="1"/>
</dbReference>
<sequence>MGRGKIEVKRIENPTNRQVTYSKRRAGILKKAKELNVLCDAQVAMIMFSSTEKLTDFVSPNTTMKKAFDMYQQASGCTLWDSHYEKMQEGLKKQKEVNRKLRREIGKRVGGDEDLSDLSFEELCGLEQHVESSVKIVAQRKFSQITTQTETTKKKVKILEEMHNNLLHEYEERLDQDGYALADHEGLSALEMAANGASHIFTFSLQPSQPNLHGDGGCGFENLRLG</sequence>
<dbReference type="SUPFAM" id="SSF55455">
    <property type="entry name" value="SRF-like"/>
    <property type="match status" value="1"/>
</dbReference>